<keyword evidence="10" id="KW-1185">Reference proteome</keyword>
<dbReference type="KEGG" id="vg:11266495"/>
<reference evidence="10 12" key="1">
    <citation type="journal article" date="2007" name="J. Virol.">
        <title>Genome sequences of three koi herpesvirus isolates representing the expanding distribution of an emerging disease threatening koi and common carp worldwide.</title>
        <authorList>
            <person name="Aoki T."/>
            <person name="Hirono I."/>
            <person name="Kurokawa K."/>
            <person name="Fukuda H."/>
            <person name="Nahary R."/>
            <person name="Eldar A."/>
            <person name="Davison A.J."/>
            <person name="Waltzek T.B."/>
            <person name="Bercovier H."/>
            <person name="Hedrick R.P."/>
        </authorList>
    </citation>
    <scope>NUCLEOTIDE SEQUENCE [LARGE SCALE GENOMIC DNA]</scope>
    <source>
        <strain evidence="1 10">KHV-U</strain>
        <strain evidence="6">TUMST1</strain>
    </source>
</reference>
<dbReference type="EMBL" id="DQ657948">
    <property type="protein sequence ID" value="ABG42832.1"/>
    <property type="molecule type" value="Genomic_DNA"/>
</dbReference>
<evidence type="ECO:0000313" key="10">
    <source>
        <dbReference type="Proteomes" id="UP000156776"/>
    </source>
</evidence>
<protein>
    <submittedName>
        <fullName evidence="3 4">ORF1R</fullName>
    </submittedName>
    <submittedName>
        <fullName evidence="1">Protein ORF1</fullName>
    </submittedName>
</protein>
<dbReference type="EMBL" id="KP343683">
    <property type="protein sequence ID" value="AJP55644.1"/>
    <property type="molecule type" value="Genomic_DNA"/>
</dbReference>
<evidence type="ECO:0000313" key="8">
    <source>
        <dbReference type="Proteomes" id="UP000128453"/>
    </source>
</evidence>
<evidence type="ECO:0000313" key="6">
    <source>
        <dbReference type="EMBL" id="BAF48805.1"/>
    </source>
</evidence>
<dbReference type="GeneID" id="11266487"/>
<dbReference type="Proteomes" id="UP000130752">
    <property type="component" value="Segment"/>
</dbReference>
<reference evidence="3 11" key="6">
    <citation type="journal article" date="2015" name="Vet. Microbiol.">
        <title>Whole-genome sequence of a novel Chinese cyprinid herpesvirus 3 isolate reveals the existence of a distinct European genotype in East Asia.</title>
        <authorList>
            <person name="Li W."/>
            <person name="Lee X."/>
            <person name="Weng S."/>
            <person name="He J."/>
            <person name="Dong C."/>
        </authorList>
    </citation>
    <scope>NUCLEOTIDE SEQUENCE [LARGE SCALE GENOMIC DNA]</scope>
    <source>
        <strain evidence="3">KHV-GZ11</strain>
    </source>
</reference>
<evidence type="ECO:0000313" key="11">
    <source>
        <dbReference type="Proteomes" id="UP000160099"/>
    </source>
</evidence>
<dbReference type="EMBL" id="DQ657948">
    <property type="protein sequence ID" value="ABG42984.1"/>
    <property type="molecule type" value="Genomic_DNA"/>
</dbReference>
<reference evidence="8 9" key="5">
    <citation type="journal article" date="2015" name="PLoS Pathog.">
        <title>Rational development of an attenuated recombinant cyprinid herpesvirus 3 vaccine using prokaryotic mutagenesis and in vivo bioluminescent imaging.</title>
        <authorList>
            <person name="Boutier M."/>
            <person name="Ronsmans M."/>
            <person name="Ouyang P."/>
            <person name="Fournier G."/>
            <person name="Reschner A."/>
            <person name="Rakus K."/>
            <person name="Wilkie G.S."/>
            <person name="Farnir F."/>
            <person name="Bayrou C."/>
            <person name="Lieffrig F."/>
            <person name="Li H."/>
            <person name="Desmecht D."/>
            <person name="Davison A.J."/>
            <person name="Vanderplasschen A."/>
        </authorList>
    </citation>
    <scope>NUCLEOTIDE SEQUENCE [LARGE SCALE GENOMIC DNA]</scope>
    <source>
        <strain evidence="5">FL</strain>
    </source>
</reference>
<dbReference type="EMBL" id="KP343684">
    <property type="protein sequence ID" value="AJP55652.1"/>
    <property type="molecule type" value="Genomic_DNA"/>
</dbReference>
<dbReference type="Proteomes" id="UP000160099">
    <property type="component" value="Segment"/>
</dbReference>
<dbReference type="EMBL" id="KP343684">
    <property type="protein sequence ID" value="AJP55799.1"/>
    <property type="molecule type" value="Genomic_DNA"/>
</dbReference>
<evidence type="ECO:0000313" key="1">
    <source>
        <dbReference type="EMBL" id="ABG42832.1"/>
    </source>
</evidence>
<dbReference type="EMBL" id="KJ627438">
    <property type="protein sequence ID" value="AIC32512.1"/>
    <property type="molecule type" value="Genomic_DNA"/>
</dbReference>
<reference evidence="8 9" key="3">
    <citation type="journal article" date="2008" name="J. Virol.">
        <title>Cloning of the koi herpesvirus genome as an infectious bacterial artificial chromosome demonstrates that disruption of the thymidine kinase locus induces partial attenuation in Cyprinus carpio koi.</title>
        <authorList>
            <person name="Costes B."/>
            <person name="Fournier G."/>
            <person name="Michel B."/>
            <person name="Delforge C."/>
            <person name="Raj V.S."/>
            <person name="Dewals B."/>
            <person name="Gillet L."/>
            <person name="Drion P."/>
            <person name="Body A."/>
            <person name="Schynts F."/>
            <person name="Lieffrig F."/>
            <person name="Vanderplasschen A."/>
        </authorList>
    </citation>
    <scope>NUCLEOTIDE SEQUENCE [LARGE SCALE GENOMIC DNA]</scope>
    <source>
        <strain evidence="5">FL</strain>
    </source>
</reference>
<sequence>MLVKAYCDFMRRLDDALWVSGLKESDVGHVRHYKDKKILSKMTKVKQCALSKKYHECERAVGDVFETVFKGLTLVIFVCMLVFFNYCAASERRVASKGPVVRCSDGVQKLMGEYPEHRTADFCPLDADCAWYKGPHAGVIPIYHPLALYYNDSDEVRCFPGFTLLPVEAPAYIPKTLDAYPELCQMMAAHAGMCEMDCPRARITSLNRRSLQLTFSNKNGFEMKTLVPSWAHDYAHDVVLPNFDYAMVLVHRAYLSL</sequence>
<accession>A3QTG4</accession>
<evidence type="ECO:0000313" key="4">
    <source>
        <dbReference type="EMBL" id="AIC32512.1"/>
    </source>
</evidence>
<dbReference type="KEGG" id="vg:11266487"/>
<organism evidence="1 10">
    <name type="scientific">Cyprinid herpesvirus 3</name>
    <name type="common">CyHV-3</name>
    <dbReference type="NCBI Taxonomy" id="180230"/>
    <lineage>
        <taxon>Viruses</taxon>
        <taxon>Duplodnaviria</taxon>
        <taxon>Heunggongvirae</taxon>
        <taxon>Peploviricota</taxon>
        <taxon>Herviviricetes</taxon>
        <taxon>Herpesvirales</taxon>
        <taxon>Alloherpesviridae</taxon>
        <taxon>Cyvirus</taxon>
        <taxon>Cyvirus cyprinidallo3</taxon>
    </lineage>
</organism>
<reference evidence="8 9" key="4">
    <citation type="journal article" date="2009" name="J. Virol.">
        <title>The major portal of entry of koi herpesvirus in Cyprinus carpio is the skin.</title>
        <authorList>
            <person name="Costes B."/>
            <person name="Raj V.S."/>
            <person name="Michel B."/>
            <person name="Fournier G."/>
            <person name="Thirion M."/>
            <person name="Gillet L."/>
            <person name="Mast J."/>
            <person name="Lieffrig F."/>
            <person name="Bremont M."/>
            <person name="Vanderplasschen A."/>
        </authorList>
    </citation>
    <scope>NUCLEOTIDE SEQUENCE [LARGE SCALE GENOMIC DNA]</scope>
    <source>
        <strain evidence="5">FL</strain>
    </source>
</reference>
<dbReference type="RefSeq" id="YP_001096192.1">
    <property type="nucleotide sequence ID" value="NC_009127.1"/>
</dbReference>
<dbReference type="EMBL" id="KP343683">
    <property type="protein sequence ID" value="AJP55495.1"/>
    <property type="molecule type" value="Genomic_DNA"/>
</dbReference>
<evidence type="ECO:0000313" key="2">
    <source>
        <dbReference type="EMBL" id="ABG42984.1"/>
    </source>
</evidence>
<proteinExistence type="predicted"/>
<name>A3QTG4_CYHV3</name>
<reference evidence="1" key="2">
    <citation type="submission" date="2007-03" db="EMBL/GenBank/DDBJ databases">
        <title>Comparative genomics of carp herpesviruses.</title>
        <authorList>
            <person name="Davison A.J."/>
            <person name="Kurobe T."/>
            <person name="Gatherer D."/>
            <person name="Cunningham C."/>
            <person name="Waltzek T.B."/>
            <person name="Korf I."/>
            <person name="Fukuda H."/>
            <person name="Hedrick R.P."/>
        </authorList>
    </citation>
    <scope>NUCLEOTIDE SEQUENCE</scope>
    <source>
        <strain evidence="1">KHV-U</strain>
    </source>
</reference>
<evidence type="ECO:0000313" key="3">
    <source>
        <dbReference type="EMBL" id="AIC32356.1"/>
    </source>
</evidence>
<evidence type="ECO:0000313" key="5">
    <source>
        <dbReference type="EMBL" id="AJP55495.1"/>
    </source>
</evidence>
<dbReference type="EMBL" id="KJ627438">
    <property type="protein sequence ID" value="AIC32356.1"/>
    <property type="molecule type" value="Genomic_DNA"/>
</dbReference>
<dbReference type="Proteomes" id="UP000128453">
    <property type="component" value="Segment"/>
</dbReference>
<gene>
    <name evidence="3" type="ORF">CyHV3-GZ_ORF1R-LT</name>
    <name evidence="4" type="ORF">CyHV3-GZ_ORF1R-TR</name>
    <name evidence="1" type="ORF">CyHV3_ORF1_1</name>
    <name evidence="2" type="ORF">CyHV3_ORF1_2</name>
    <name evidence="6" type="ORF">KHVJ001</name>
    <name evidence="7" type="ORF">KHVJ170</name>
</gene>
<dbReference type="Proteomes" id="UP000169752">
    <property type="component" value="Segment"/>
</dbReference>
<evidence type="ECO:0000313" key="12">
    <source>
        <dbReference type="Proteomes" id="UP000169752"/>
    </source>
</evidence>
<dbReference type="EMBL" id="AP008984">
    <property type="protein sequence ID" value="BAF48974.1"/>
    <property type="molecule type" value="Genomic_DNA"/>
</dbReference>
<dbReference type="GeneID" id="11266495"/>
<dbReference type="EMBL" id="AP008984">
    <property type="protein sequence ID" value="BAF48805.1"/>
    <property type="molecule type" value="Genomic_DNA"/>
</dbReference>
<dbReference type="RefSeq" id="YP_001096040.1">
    <property type="nucleotide sequence ID" value="NC_009127.1"/>
</dbReference>
<evidence type="ECO:0000313" key="9">
    <source>
        <dbReference type="Proteomes" id="UP000130752"/>
    </source>
</evidence>
<evidence type="ECO:0000313" key="7">
    <source>
        <dbReference type="EMBL" id="BAF48974.1"/>
    </source>
</evidence>
<dbReference type="Proteomes" id="UP000156776">
    <property type="component" value="Segment"/>
</dbReference>